<keyword evidence="5" id="KW-0805">Transcription regulation</keyword>
<evidence type="ECO:0000256" key="1">
    <source>
        <dbReference type="ARBA" id="ARBA00004123"/>
    </source>
</evidence>
<keyword evidence="2" id="KW-0479">Metal-binding</keyword>
<dbReference type="AlphaFoldDB" id="A0A1R3KX41"/>
<protein>
    <recommendedName>
        <fullName evidence="10">C2H2-type domain-containing protein</fullName>
    </recommendedName>
</protein>
<dbReference type="EMBL" id="AWWV01001106">
    <property type="protein sequence ID" value="OMP11608.1"/>
    <property type="molecule type" value="Genomic_DNA"/>
</dbReference>
<evidence type="ECO:0000256" key="7">
    <source>
        <dbReference type="ARBA" id="ARBA00023242"/>
    </source>
</evidence>
<dbReference type="InterPro" id="IPR013087">
    <property type="entry name" value="Znf_C2H2_type"/>
</dbReference>
<evidence type="ECO:0000256" key="9">
    <source>
        <dbReference type="SAM" id="MobiDB-lite"/>
    </source>
</evidence>
<sequence>MESAGKQGSSDVSSEENERVDQVKGGGDTATTTAKRSYECTFCKRGFTNAQALGGHMNIHRKDRAKAKQPSTSSSSVPIITSDHHQPLMNDQELFMNPSYLTQFPTQVPSNSKYYPILEAQRNNTYDHMYFQPPVSSPRVLQHGNYYDHSNDFVVPAGRTTSSQISLNMNEELLGANLSLQIGPTYVDDDDDSEVRRGFMKEDEIDLELRLGHDPN</sequence>
<evidence type="ECO:0000256" key="2">
    <source>
        <dbReference type="ARBA" id="ARBA00022723"/>
    </source>
</evidence>
<dbReference type="OrthoDB" id="780709at2759"/>
<dbReference type="Proteomes" id="UP000188268">
    <property type="component" value="Unassembled WGS sequence"/>
</dbReference>
<dbReference type="GO" id="GO:0008270">
    <property type="term" value="F:zinc ion binding"/>
    <property type="evidence" value="ECO:0007669"/>
    <property type="project" value="UniProtKB-KW"/>
</dbReference>
<dbReference type="PROSITE" id="PS50157">
    <property type="entry name" value="ZINC_FINGER_C2H2_2"/>
    <property type="match status" value="1"/>
</dbReference>
<feature type="compositionally biased region" description="Polar residues" evidence="9">
    <location>
        <begin position="1"/>
        <end position="12"/>
    </location>
</feature>
<dbReference type="OMA" id="MESWRPR"/>
<evidence type="ECO:0000256" key="5">
    <source>
        <dbReference type="ARBA" id="ARBA00023015"/>
    </source>
</evidence>
<dbReference type="SUPFAM" id="SSF57667">
    <property type="entry name" value="beta-beta-alpha zinc fingers"/>
    <property type="match status" value="1"/>
</dbReference>
<evidence type="ECO:0000256" key="4">
    <source>
        <dbReference type="ARBA" id="ARBA00022833"/>
    </source>
</evidence>
<evidence type="ECO:0000256" key="6">
    <source>
        <dbReference type="ARBA" id="ARBA00023163"/>
    </source>
</evidence>
<comment type="subcellular location">
    <subcellularLocation>
        <location evidence="1">Nucleus</location>
    </subcellularLocation>
</comment>
<proteinExistence type="predicted"/>
<dbReference type="STRING" id="210143.A0A1R3KX41"/>
<organism evidence="11 12">
    <name type="scientific">Corchorus capsularis</name>
    <name type="common">Jute</name>
    <dbReference type="NCBI Taxonomy" id="210143"/>
    <lineage>
        <taxon>Eukaryota</taxon>
        <taxon>Viridiplantae</taxon>
        <taxon>Streptophyta</taxon>
        <taxon>Embryophyta</taxon>
        <taxon>Tracheophyta</taxon>
        <taxon>Spermatophyta</taxon>
        <taxon>Magnoliopsida</taxon>
        <taxon>eudicotyledons</taxon>
        <taxon>Gunneridae</taxon>
        <taxon>Pentapetalae</taxon>
        <taxon>rosids</taxon>
        <taxon>malvids</taxon>
        <taxon>Malvales</taxon>
        <taxon>Malvaceae</taxon>
        <taxon>Grewioideae</taxon>
        <taxon>Apeibeae</taxon>
        <taxon>Corchorus</taxon>
    </lineage>
</organism>
<comment type="caution">
    <text evidence="11">The sequence shown here is derived from an EMBL/GenBank/DDBJ whole genome shotgun (WGS) entry which is preliminary data.</text>
</comment>
<feature type="region of interest" description="Disordered" evidence="9">
    <location>
        <begin position="1"/>
        <end position="31"/>
    </location>
</feature>
<evidence type="ECO:0000256" key="3">
    <source>
        <dbReference type="ARBA" id="ARBA00022771"/>
    </source>
</evidence>
<dbReference type="SMART" id="SM00355">
    <property type="entry name" value="ZnF_C2H2"/>
    <property type="match status" value="1"/>
</dbReference>
<dbReference type="PANTHER" id="PTHR45801">
    <property type="entry name" value="OS07G0101800 PROTEIN"/>
    <property type="match status" value="1"/>
</dbReference>
<keyword evidence="3 8" id="KW-0863">Zinc-finger</keyword>
<dbReference type="InterPro" id="IPR052426">
    <property type="entry name" value="Plant_dev_regulator"/>
</dbReference>
<feature type="domain" description="C2H2-type" evidence="10">
    <location>
        <begin position="38"/>
        <end position="65"/>
    </location>
</feature>
<gene>
    <name evidence="11" type="ORF">CCACVL1_00404</name>
</gene>
<dbReference type="InterPro" id="IPR036236">
    <property type="entry name" value="Znf_C2H2_sf"/>
</dbReference>
<evidence type="ECO:0000256" key="8">
    <source>
        <dbReference type="PROSITE-ProRule" id="PRU00042"/>
    </source>
</evidence>
<dbReference type="PANTHER" id="PTHR45801:SF111">
    <property type="entry name" value="C2H2 AND C2HC ZINC FINGERS SUPERFAMILY PROTEIN"/>
    <property type="match status" value="1"/>
</dbReference>
<keyword evidence="6" id="KW-0804">Transcription</keyword>
<evidence type="ECO:0000259" key="10">
    <source>
        <dbReference type="PROSITE" id="PS50157"/>
    </source>
</evidence>
<dbReference type="Pfam" id="PF13912">
    <property type="entry name" value="zf-C2H2_6"/>
    <property type="match status" value="1"/>
</dbReference>
<dbReference type="GO" id="GO:0005634">
    <property type="term" value="C:nucleus"/>
    <property type="evidence" value="ECO:0007669"/>
    <property type="project" value="UniProtKB-SubCell"/>
</dbReference>
<evidence type="ECO:0000313" key="12">
    <source>
        <dbReference type="Proteomes" id="UP000188268"/>
    </source>
</evidence>
<dbReference type="Gramene" id="OMP11608">
    <property type="protein sequence ID" value="OMP11608"/>
    <property type="gene ID" value="CCACVL1_00404"/>
</dbReference>
<evidence type="ECO:0000313" key="11">
    <source>
        <dbReference type="EMBL" id="OMP11608.1"/>
    </source>
</evidence>
<reference evidence="11 12" key="1">
    <citation type="submission" date="2013-09" db="EMBL/GenBank/DDBJ databases">
        <title>Corchorus capsularis genome sequencing.</title>
        <authorList>
            <person name="Alam M."/>
            <person name="Haque M.S."/>
            <person name="Islam M.S."/>
            <person name="Emdad E.M."/>
            <person name="Islam M.M."/>
            <person name="Ahmed B."/>
            <person name="Halim A."/>
            <person name="Hossen Q.M.M."/>
            <person name="Hossain M.Z."/>
            <person name="Ahmed R."/>
            <person name="Khan M.M."/>
            <person name="Islam R."/>
            <person name="Rashid M.M."/>
            <person name="Khan S.A."/>
            <person name="Rahman M.S."/>
            <person name="Alam M."/>
        </authorList>
    </citation>
    <scope>NUCLEOTIDE SEQUENCE [LARGE SCALE GENOMIC DNA]</scope>
    <source>
        <strain evidence="12">cv. CVL-1</strain>
        <tissue evidence="11">Whole seedling</tissue>
    </source>
</reference>
<dbReference type="Gene3D" id="3.30.160.60">
    <property type="entry name" value="Classic Zinc Finger"/>
    <property type="match status" value="1"/>
</dbReference>
<accession>A0A1R3KX41</accession>
<keyword evidence="4" id="KW-0862">Zinc</keyword>
<dbReference type="PROSITE" id="PS00028">
    <property type="entry name" value="ZINC_FINGER_C2H2_1"/>
    <property type="match status" value="1"/>
</dbReference>
<keyword evidence="7" id="KW-0539">Nucleus</keyword>
<name>A0A1R3KX41_COCAP</name>
<keyword evidence="12" id="KW-1185">Reference proteome</keyword>